<accession>A0A839GLZ4</accession>
<dbReference type="NCBIfam" id="TIGR04131">
    <property type="entry name" value="Bac_Flav_CTERM"/>
    <property type="match status" value="1"/>
</dbReference>
<dbReference type="InterPro" id="IPR026341">
    <property type="entry name" value="T9SS_type_B"/>
</dbReference>
<keyword evidence="3" id="KW-1185">Reference proteome</keyword>
<reference evidence="2 3" key="1">
    <citation type="submission" date="2020-08" db="EMBL/GenBank/DDBJ databases">
        <title>Genomic Encyclopedia of Type Strains, Phase IV (KMG-IV): sequencing the most valuable type-strain genomes for metagenomic binning, comparative biology and taxonomic classification.</title>
        <authorList>
            <person name="Goeker M."/>
        </authorList>
    </citation>
    <scope>NUCLEOTIDE SEQUENCE [LARGE SCALE GENOMIC DNA]</scope>
    <source>
        <strain evidence="2 3">DSM 29854</strain>
    </source>
</reference>
<dbReference type="RefSeq" id="WP_182513249.1">
    <property type="nucleotide sequence ID" value="NZ_JACJIQ010000009.1"/>
</dbReference>
<sequence length="1322" mass="139957">MTVSGACNTKTSDPVILNINPFTPDFNFNPNTIRCAGSPIAFSIVSPQASEEYVWDFGDGTTTTGANVSHSFFSTGASTASFNVAVYARSSIGCLSPVVNKTVTVSQKPAFVPPTDSSSFSVCVPESEPAIKVKASLLNNTPVPNDIVSYVVDFGDGAGPTTFTPAEFTATVPIRNSIAYDTTGAFPITIRAIGANGCDSVYTKNFEVNRIPYAHFSPQKDRILPGACVPVKVTVDTDSTRGGNLSYEWIVQNNRGQNVGFSDFEYLESTTNTSEKPVFSFKTMGRFTIKMIASNTCGRDTATSSVLIAYPEVRLDADTTHCGPLTISFNGDLVDYDANLGTIDPTTYRWMVTGPGAQPIDGTSFTSRNPIISFPNPGTYTVSVVVSNECGPSDAVEQQMAKATITVNPIPSKPTLTTTSPLVCFGQQYTIRPSGPGTKFAFYDVKAGGTALGTDREYKTDPLNGDKTFYVATVSDKGCESERESFTIKVTPRINNNTISLAANQKDLCAGNAVPGAINGLSATGGTGSISYYWQKNTIGETAVFSTISNSDVEDYPPGSLNATTWFRRIARSGAACNNDTSNVVMITVYPNPGNNQLTLSSPVPVCKGSAGPTINGDPTSYTVVWQSSPSASGTYTTAVGTIGTNSFTPATLTQSTWFRRIIRTGGDCESVSSPVLVSVVEPIDASSNTISTSSGTGLCASTASTTVQLNGSEPKAGGVVVPNASLKYTWQISTTGTSFSNLSGSNSRNFTYTGVLSRTTYFRRIVEYTSGTCPSHTSDFITIEVTPAITGNSSITTSASVICQGTAITLSGNAPAGGNGTFDFRWEMSTNGGSTWSSTGTGGTTTITSKSYTPAAAGDYLFRRFIRSGSCESVSGSVAVKVNAPITNNTITLNSPPTVCAPTTAPVRFTGSEPVGGGGSANYIYKWQRSYSGSFNDIVEVGTLKDLELTNLDQSASFRRVVESKDRNCAPSTSSPAIRVTVIPVVTNNTITPPTSPICEGSSTTIGGSDLGMTYVWEISSNGSAYVIAPGNSSSASYTTAAITAPTWFRRRIDRGNNCSPSYSNVVKVETQAAPAAPTVKAFQVTTCVNSSVTLEVTSSAAQFRWYKTATGGTPVGLGNPFTTESLPAATSFFVEAVTSAGCVSPTRTEVRVDVTSTLANAGEDITITEGQFTTLKGSGGVTYKWSPAEFLNNANVANPVLTPTRAGQFTYTLQVTDAFGCTDLDEVIVTVIGRVRIFNTFSPNNDNLNDVWEIENITNFPEATVEIFNRWGQQVFKSDGYATPWDGKLNGKPLPIDTYYYIIRLNKNDNPLKGSVTIIR</sequence>
<gene>
    <name evidence="2" type="ORF">FHS90_002558</name>
</gene>
<evidence type="ECO:0000313" key="3">
    <source>
        <dbReference type="Proteomes" id="UP000563094"/>
    </source>
</evidence>
<dbReference type="InterPro" id="IPR000601">
    <property type="entry name" value="PKD_dom"/>
</dbReference>
<dbReference type="Pfam" id="PF13585">
    <property type="entry name" value="CHU_C"/>
    <property type="match status" value="1"/>
</dbReference>
<dbReference type="InterPro" id="IPR035986">
    <property type="entry name" value="PKD_dom_sf"/>
</dbReference>
<dbReference type="Pfam" id="PF19081">
    <property type="entry name" value="Ig_7"/>
    <property type="match status" value="2"/>
</dbReference>
<dbReference type="Proteomes" id="UP000563094">
    <property type="component" value="Unassembled WGS sequence"/>
</dbReference>
<dbReference type="PROSITE" id="PS50093">
    <property type="entry name" value="PKD"/>
    <property type="match status" value="2"/>
</dbReference>
<dbReference type="Gene3D" id="2.60.40.10">
    <property type="entry name" value="Immunoglobulins"/>
    <property type="match status" value="5"/>
</dbReference>
<dbReference type="InterPro" id="IPR013783">
    <property type="entry name" value="Ig-like_fold"/>
</dbReference>
<evidence type="ECO:0000259" key="1">
    <source>
        <dbReference type="PROSITE" id="PS50093"/>
    </source>
</evidence>
<organism evidence="2 3">
    <name type="scientific">Rufibacter quisquiliarum</name>
    <dbReference type="NCBI Taxonomy" id="1549639"/>
    <lineage>
        <taxon>Bacteria</taxon>
        <taxon>Pseudomonadati</taxon>
        <taxon>Bacteroidota</taxon>
        <taxon>Cytophagia</taxon>
        <taxon>Cytophagales</taxon>
        <taxon>Hymenobacteraceae</taxon>
        <taxon>Rufibacter</taxon>
    </lineage>
</organism>
<evidence type="ECO:0000313" key="2">
    <source>
        <dbReference type="EMBL" id="MBA9077839.1"/>
    </source>
</evidence>
<protein>
    <submittedName>
        <fullName evidence="2">Gliding motility-associated-like protein</fullName>
    </submittedName>
</protein>
<dbReference type="InterPro" id="IPR022409">
    <property type="entry name" value="PKD/Chitinase_dom"/>
</dbReference>
<dbReference type="SUPFAM" id="SSF49299">
    <property type="entry name" value="PKD domain"/>
    <property type="match status" value="5"/>
</dbReference>
<dbReference type="Pfam" id="PF18911">
    <property type="entry name" value="PKD_4"/>
    <property type="match status" value="1"/>
</dbReference>
<comment type="caution">
    <text evidence="2">The sequence shown here is derived from an EMBL/GenBank/DDBJ whole genome shotgun (WGS) entry which is preliminary data.</text>
</comment>
<dbReference type="InterPro" id="IPR044023">
    <property type="entry name" value="Ig_7"/>
</dbReference>
<dbReference type="SMART" id="SM00089">
    <property type="entry name" value="PKD"/>
    <property type="match status" value="5"/>
</dbReference>
<proteinExistence type="predicted"/>
<dbReference type="EMBL" id="JACJIQ010000009">
    <property type="protein sequence ID" value="MBA9077839.1"/>
    <property type="molecule type" value="Genomic_DNA"/>
</dbReference>
<feature type="domain" description="PKD" evidence="1">
    <location>
        <begin position="344"/>
        <end position="391"/>
    </location>
</feature>
<name>A0A839GLZ4_9BACT</name>
<feature type="domain" description="PKD" evidence="1">
    <location>
        <begin position="53"/>
        <end position="85"/>
    </location>
</feature>